<comment type="function">
    <text evidence="1">Catalyzes the synthesis of GMP from XMP.</text>
</comment>
<dbReference type="RefSeq" id="WP_013254991.1">
    <property type="nucleotide sequence ID" value="NC_014364.1"/>
</dbReference>
<evidence type="ECO:0000256" key="2">
    <source>
        <dbReference type="ARBA" id="ARBA00005153"/>
    </source>
</evidence>
<comment type="pathway">
    <text evidence="2">Purine metabolism; GMP biosynthesis; GMP from XMP (L-Gln route): step 1/1.</text>
</comment>
<dbReference type="InterPro" id="IPR017926">
    <property type="entry name" value="GATASE"/>
</dbReference>
<proteinExistence type="predicted"/>
<evidence type="ECO:0000256" key="7">
    <source>
        <dbReference type="ARBA" id="ARBA00022755"/>
    </source>
</evidence>
<dbReference type="SUPFAM" id="SSF52402">
    <property type="entry name" value="Adenine nucleotide alpha hydrolases-like"/>
    <property type="match status" value="1"/>
</dbReference>
<dbReference type="MEROPS" id="C26.957"/>
<dbReference type="eggNOG" id="COG0518">
    <property type="taxonomic scope" value="Bacteria"/>
</dbReference>
<evidence type="ECO:0000256" key="3">
    <source>
        <dbReference type="ARBA" id="ARBA00012746"/>
    </source>
</evidence>
<dbReference type="PANTHER" id="PTHR11922">
    <property type="entry name" value="GMP SYNTHASE-RELATED"/>
    <property type="match status" value="1"/>
</dbReference>
<evidence type="ECO:0000256" key="8">
    <source>
        <dbReference type="ARBA" id="ARBA00022840"/>
    </source>
</evidence>
<name>E1R397_SEDSS</name>
<dbReference type="GO" id="GO:0005524">
    <property type="term" value="F:ATP binding"/>
    <property type="evidence" value="ECO:0007669"/>
    <property type="project" value="UniProtKB-UniRule"/>
</dbReference>
<dbReference type="EMBL" id="CP002116">
    <property type="protein sequence ID" value="ADK81528.1"/>
    <property type="molecule type" value="Genomic_DNA"/>
</dbReference>
<dbReference type="Gene3D" id="3.40.50.620">
    <property type="entry name" value="HUPs"/>
    <property type="match status" value="1"/>
</dbReference>
<dbReference type="FunFam" id="3.30.300.10:FF:000002">
    <property type="entry name" value="GMP synthase [glutamine-hydrolyzing]"/>
    <property type="match status" value="1"/>
</dbReference>
<dbReference type="Gene3D" id="3.30.300.10">
    <property type="match status" value="1"/>
</dbReference>
<dbReference type="UniPathway" id="UPA00189">
    <property type="reaction ID" value="UER00296"/>
</dbReference>
<keyword evidence="5 10" id="KW-0547">Nucleotide-binding</keyword>
<evidence type="ECO:0000256" key="10">
    <source>
        <dbReference type="PROSITE-ProRule" id="PRU00886"/>
    </source>
</evidence>
<evidence type="ECO:0000256" key="5">
    <source>
        <dbReference type="ARBA" id="ARBA00022741"/>
    </source>
</evidence>
<dbReference type="InterPro" id="IPR029062">
    <property type="entry name" value="Class_I_gatase-like"/>
</dbReference>
<keyword evidence="9" id="KW-0315">Glutamine amidotransferase</keyword>
<keyword evidence="13" id="KW-1185">Reference proteome</keyword>
<dbReference type="Pfam" id="PF00958">
    <property type="entry name" value="GMP_synt_C"/>
    <property type="match status" value="1"/>
</dbReference>
<dbReference type="InterPro" id="IPR025777">
    <property type="entry name" value="GMPS_ATP_PPase_dom"/>
</dbReference>
<dbReference type="eggNOG" id="COG0519">
    <property type="taxonomic scope" value="Bacteria"/>
</dbReference>
<feature type="domain" description="GMPS ATP-PPase" evidence="11">
    <location>
        <begin position="193"/>
        <end position="390"/>
    </location>
</feature>
<gene>
    <name evidence="12" type="ordered locus">Spirs_2414</name>
</gene>
<dbReference type="InterPro" id="IPR014729">
    <property type="entry name" value="Rossmann-like_a/b/a_fold"/>
</dbReference>
<dbReference type="GO" id="GO:0003921">
    <property type="term" value="F:GMP synthase activity"/>
    <property type="evidence" value="ECO:0007669"/>
    <property type="project" value="InterPro"/>
</dbReference>
<dbReference type="Proteomes" id="UP000002318">
    <property type="component" value="Chromosome"/>
</dbReference>
<dbReference type="GO" id="GO:0006529">
    <property type="term" value="P:asparagine biosynthetic process"/>
    <property type="evidence" value="ECO:0007669"/>
    <property type="project" value="InterPro"/>
</dbReference>
<evidence type="ECO:0000313" key="12">
    <source>
        <dbReference type="EMBL" id="ADK81528.1"/>
    </source>
</evidence>
<dbReference type="SUPFAM" id="SSF54810">
    <property type="entry name" value="GMP synthetase C-terminal dimerisation domain"/>
    <property type="match status" value="1"/>
</dbReference>
<dbReference type="STRING" id="573413.Spirs_2414"/>
<reference evidence="12 13" key="1">
    <citation type="journal article" date="2010" name="Stand. Genomic Sci.">
        <title>Complete genome sequence of Spirochaeta smaragdinae type strain (SEBR 4228).</title>
        <authorList>
            <person name="Mavromatis K."/>
            <person name="Yasawong M."/>
            <person name="Chertkov O."/>
            <person name="Lapidus A."/>
            <person name="Lucas S."/>
            <person name="Nolan M."/>
            <person name="Del Rio T.G."/>
            <person name="Tice H."/>
            <person name="Cheng J.F."/>
            <person name="Pitluck S."/>
            <person name="Liolios K."/>
            <person name="Ivanova N."/>
            <person name="Tapia R."/>
            <person name="Han C."/>
            <person name="Bruce D."/>
            <person name="Goodwin L."/>
            <person name="Pati A."/>
            <person name="Chen A."/>
            <person name="Palaniappan K."/>
            <person name="Land M."/>
            <person name="Hauser L."/>
            <person name="Chang Y.J."/>
            <person name="Jeffries C.D."/>
            <person name="Detter J.C."/>
            <person name="Rohde M."/>
            <person name="Brambilla E."/>
            <person name="Spring S."/>
            <person name="Goker M."/>
            <person name="Sikorski J."/>
            <person name="Woyke T."/>
            <person name="Bristow J."/>
            <person name="Eisen J.A."/>
            <person name="Markowitz V."/>
            <person name="Hugenholtz P."/>
            <person name="Klenk H.P."/>
            <person name="Kyrpides N.C."/>
        </authorList>
    </citation>
    <scope>NUCLEOTIDE SEQUENCE [LARGE SCALE GENOMIC DNA]</scope>
    <source>
        <strain evidence="13">DSM 11293 / JCM 15392 / SEBR 4228</strain>
    </source>
</reference>
<evidence type="ECO:0000256" key="9">
    <source>
        <dbReference type="ARBA" id="ARBA00022962"/>
    </source>
</evidence>
<dbReference type="PROSITE" id="PS51553">
    <property type="entry name" value="GMPS_ATP_PPASE"/>
    <property type="match status" value="1"/>
</dbReference>
<dbReference type="Pfam" id="PF00733">
    <property type="entry name" value="Asn_synthase"/>
    <property type="match status" value="1"/>
</dbReference>
<dbReference type="KEGG" id="ssm:Spirs_2414"/>
<dbReference type="GO" id="GO:0005829">
    <property type="term" value="C:cytosol"/>
    <property type="evidence" value="ECO:0007669"/>
    <property type="project" value="TreeGrafter"/>
</dbReference>
<sequence>MDKILIVDFGGQTAQLIARRIRDFGVYSDIVAPETNLSPNILSDVKGLIFSGSPWSVYEEGAPVVHPSAYESGLPILGICYGFHRMTTDFGGSVLGLAKKEYGRAALRFPKPSKLFDGVPEGFISWMSHGDSIAEVAEGFQITARSADHPAAAEDPEKRRYGLQFHPEVTHCEYGIKILENFVFGICGADKGWSMEGYLEEVSASIKKRVGDHPVLLLISGGVDSSVVAGVLLSALDPEKVHLMYIDTGLMRKGETEAVRKSLEALGATHLSIIDAGDRFLHALEGVDDPEEKRRIIGDLFVEVQKSDIVGKIDGDYFLAQGTLYTDLIESGKGVGKNAKVIKSHHNVRSPLIEAKRNAGMIIEPLDRLYKDEVRRLGRLIGLSESVVGRHPFPGPGLAVRILGAVDREKCRILREADAIFIEELHRRKLYDEIWQAFAVLLPIKSVGVTGDARRYGYVLALRAIVSHDGMTADVYPFDTKDLLEISSLITNSVSEIGRVVYDVSSKPPATIEWE</sequence>
<protein>
    <recommendedName>
        <fullName evidence="3">GMP synthase (glutamine-hydrolyzing)</fullName>
        <ecNumber evidence="3">6.3.5.2</ecNumber>
    </recommendedName>
</protein>
<dbReference type="Pfam" id="PF00117">
    <property type="entry name" value="GATase"/>
    <property type="match status" value="1"/>
</dbReference>
<dbReference type="CDD" id="cd01742">
    <property type="entry name" value="GATase1_GMP_Synthase"/>
    <property type="match status" value="1"/>
</dbReference>
<dbReference type="InterPro" id="IPR001674">
    <property type="entry name" value="GMP_synth_C"/>
</dbReference>
<dbReference type="SUPFAM" id="SSF52317">
    <property type="entry name" value="Class I glutamine amidotransferase-like"/>
    <property type="match status" value="1"/>
</dbReference>
<keyword evidence="6 10" id="KW-0332">GMP biosynthesis</keyword>
<dbReference type="PANTHER" id="PTHR11922:SF2">
    <property type="entry name" value="GMP SYNTHASE [GLUTAMINE-HYDROLYZING]"/>
    <property type="match status" value="1"/>
</dbReference>
<keyword evidence="4" id="KW-0436">Ligase</keyword>
<dbReference type="InterPro" id="IPR001962">
    <property type="entry name" value="Asn_synthase"/>
</dbReference>
<dbReference type="NCBIfam" id="TIGR00888">
    <property type="entry name" value="guaA_Nterm"/>
    <property type="match status" value="1"/>
</dbReference>
<evidence type="ECO:0000256" key="4">
    <source>
        <dbReference type="ARBA" id="ARBA00022598"/>
    </source>
</evidence>
<evidence type="ECO:0000256" key="1">
    <source>
        <dbReference type="ARBA" id="ARBA00002332"/>
    </source>
</evidence>
<dbReference type="CDD" id="cd01997">
    <property type="entry name" value="GMP_synthase_C"/>
    <property type="match status" value="1"/>
</dbReference>
<dbReference type="NCBIfam" id="NF000848">
    <property type="entry name" value="PRK00074.1"/>
    <property type="match status" value="1"/>
</dbReference>
<dbReference type="Gene3D" id="3.40.50.880">
    <property type="match status" value="1"/>
</dbReference>
<dbReference type="InterPro" id="IPR004739">
    <property type="entry name" value="GMP_synth_GATase"/>
</dbReference>
<dbReference type="GO" id="GO:0004066">
    <property type="term" value="F:asparagine synthase (glutamine-hydrolyzing) activity"/>
    <property type="evidence" value="ECO:0007669"/>
    <property type="project" value="InterPro"/>
</dbReference>
<keyword evidence="8 10" id="KW-0067">ATP-binding</keyword>
<evidence type="ECO:0000256" key="6">
    <source>
        <dbReference type="ARBA" id="ARBA00022749"/>
    </source>
</evidence>
<organism evidence="12 13">
    <name type="scientific">Sediminispirochaeta smaragdinae (strain DSM 11293 / JCM 15392 / SEBR 4228)</name>
    <name type="common">Spirochaeta smaragdinae</name>
    <dbReference type="NCBI Taxonomy" id="573413"/>
    <lineage>
        <taxon>Bacteria</taxon>
        <taxon>Pseudomonadati</taxon>
        <taxon>Spirochaetota</taxon>
        <taxon>Spirochaetia</taxon>
        <taxon>Spirochaetales</taxon>
        <taxon>Spirochaetaceae</taxon>
        <taxon>Sediminispirochaeta</taxon>
    </lineage>
</organism>
<dbReference type="PROSITE" id="PS51273">
    <property type="entry name" value="GATASE_TYPE_1"/>
    <property type="match status" value="1"/>
</dbReference>
<dbReference type="NCBIfam" id="TIGR00884">
    <property type="entry name" value="guaA_Cterm"/>
    <property type="match status" value="1"/>
</dbReference>
<dbReference type="OrthoDB" id="9802219at2"/>
<evidence type="ECO:0000313" key="13">
    <source>
        <dbReference type="Proteomes" id="UP000002318"/>
    </source>
</evidence>
<dbReference type="AlphaFoldDB" id="E1R397"/>
<evidence type="ECO:0000259" key="11">
    <source>
        <dbReference type="PROSITE" id="PS51553"/>
    </source>
</evidence>
<accession>E1R397</accession>
<feature type="binding site" evidence="10">
    <location>
        <begin position="220"/>
        <end position="226"/>
    </location>
    <ligand>
        <name>ATP</name>
        <dbReference type="ChEBI" id="CHEBI:30616"/>
    </ligand>
</feature>
<keyword evidence="7 10" id="KW-0658">Purine biosynthesis</keyword>
<dbReference type="EC" id="6.3.5.2" evidence="3"/>
<dbReference type="HOGENOM" id="CLU_014340_0_5_12"/>